<keyword evidence="4" id="KW-1185">Reference proteome</keyword>
<accession>A0AAV4C088</accession>
<feature type="region of interest" description="Disordered" evidence="1">
    <location>
        <begin position="1"/>
        <end position="22"/>
    </location>
</feature>
<dbReference type="AlphaFoldDB" id="A0AAV4C088"/>
<evidence type="ECO:0000313" key="3">
    <source>
        <dbReference type="EMBL" id="GFO25298.1"/>
    </source>
</evidence>
<protein>
    <submittedName>
        <fullName evidence="3">Uncharacterized protein</fullName>
    </submittedName>
</protein>
<sequence length="98" mass="10515">MVGSSTATQWGPETTLGHSQPDAANFCRSNTADPDVARFYTAMLCTPFIITIIILKKGGGGAKGSQTLPSLARFARLRYPFMSFVKTAAIFKLLSNIA</sequence>
<evidence type="ECO:0000256" key="1">
    <source>
        <dbReference type="SAM" id="MobiDB-lite"/>
    </source>
</evidence>
<proteinExistence type="predicted"/>
<gene>
    <name evidence="3" type="ORF">PoB_005180300</name>
</gene>
<feature type="transmembrane region" description="Helical" evidence="2">
    <location>
        <begin position="37"/>
        <end position="55"/>
    </location>
</feature>
<keyword evidence="2" id="KW-1133">Transmembrane helix</keyword>
<dbReference type="EMBL" id="BLXT01005746">
    <property type="protein sequence ID" value="GFO25298.1"/>
    <property type="molecule type" value="Genomic_DNA"/>
</dbReference>
<reference evidence="3 4" key="1">
    <citation type="journal article" date="2021" name="Elife">
        <title>Chloroplast acquisition without the gene transfer in kleptoplastic sea slugs, Plakobranchus ocellatus.</title>
        <authorList>
            <person name="Maeda T."/>
            <person name="Takahashi S."/>
            <person name="Yoshida T."/>
            <person name="Shimamura S."/>
            <person name="Takaki Y."/>
            <person name="Nagai Y."/>
            <person name="Toyoda A."/>
            <person name="Suzuki Y."/>
            <person name="Arimoto A."/>
            <person name="Ishii H."/>
            <person name="Satoh N."/>
            <person name="Nishiyama T."/>
            <person name="Hasebe M."/>
            <person name="Maruyama T."/>
            <person name="Minagawa J."/>
            <person name="Obokata J."/>
            <person name="Shigenobu S."/>
        </authorList>
    </citation>
    <scope>NUCLEOTIDE SEQUENCE [LARGE SCALE GENOMIC DNA]</scope>
</reference>
<keyword evidence="2" id="KW-0472">Membrane</keyword>
<dbReference type="Proteomes" id="UP000735302">
    <property type="component" value="Unassembled WGS sequence"/>
</dbReference>
<feature type="compositionally biased region" description="Polar residues" evidence="1">
    <location>
        <begin position="1"/>
        <end position="18"/>
    </location>
</feature>
<comment type="caution">
    <text evidence="3">The sequence shown here is derived from an EMBL/GenBank/DDBJ whole genome shotgun (WGS) entry which is preliminary data.</text>
</comment>
<evidence type="ECO:0000313" key="4">
    <source>
        <dbReference type="Proteomes" id="UP000735302"/>
    </source>
</evidence>
<evidence type="ECO:0000256" key="2">
    <source>
        <dbReference type="SAM" id="Phobius"/>
    </source>
</evidence>
<organism evidence="3 4">
    <name type="scientific">Plakobranchus ocellatus</name>
    <dbReference type="NCBI Taxonomy" id="259542"/>
    <lineage>
        <taxon>Eukaryota</taxon>
        <taxon>Metazoa</taxon>
        <taxon>Spiralia</taxon>
        <taxon>Lophotrochozoa</taxon>
        <taxon>Mollusca</taxon>
        <taxon>Gastropoda</taxon>
        <taxon>Heterobranchia</taxon>
        <taxon>Euthyneura</taxon>
        <taxon>Panpulmonata</taxon>
        <taxon>Sacoglossa</taxon>
        <taxon>Placobranchoidea</taxon>
        <taxon>Plakobranchidae</taxon>
        <taxon>Plakobranchus</taxon>
    </lineage>
</organism>
<keyword evidence="2" id="KW-0812">Transmembrane</keyword>
<name>A0AAV4C088_9GAST</name>